<name>A0AA36Y6Y3_9FIRM</name>
<evidence type="ECO:0000313" key="2">
    <source>
        <dbReference type="EMBL" id="EHO18595.1"/>
    </source>
</evidence>
<sequence length="281" mass="29690">MRNRRVGLFCAAALAAALAVVGCGKKSGSKVVETSAENRAAESAASVAATSGSAESSSAAAGSSAVATEKRALISAKVETYQKDNVSIGYPVVNGLTDSAQQEKLNAHLKENALSPIEALLTDAAKDKLTVTAEVVSADADRVVVVYRGEMQRSGDAAPVKLFYTNTVAVKTLKDLGLRDAVDADSMVNYALGDAFELDNAGESKVNAYKAWVQSTGKEALQKSLEEKLAASDFPLKKGENGKLQWPESFSYVKDGEIYFSISVPQDMGNVVVMKYDMVTK</sequence>
<dbReference type="PROSITE" id="PS51257">
    <property type="entry name" value="PROKAR_LIPOPROTEIN"/>
    <property type="match status" value="1"/>
</dbReference>
<protein>
    <recommendedName>
        <fullName evidence="4">Lipoprotein</fullName>
    </recommendedName>
</protein>
<feature type="chain" id="PRO_5041350017" description="Lipoprotein" evidence="1">
    <location>
        <begin position="20"/>
        <end position="281"/>
    </location>
</feature>
<evidence type="ECO:0000256" key="1">
    <source>
        <dbReference type="SAM" id="SignalP"/>
    </source>
</evidence>
<feature type="signal peptide" evidence="1">
    <location>
        <begin position="1"/>
        <end position="19"/>
    </location>
</feature>
<organism evidence="2 3">
    <name type="scientific">Stomatobaculum longum</name>
    <dbReference type="NCBI Taxonomy" id="796942"/>
    <lineage>
        <taxon>Bacteria</taxon>
        <taxon>Bacillati</taxon>
        <taxon>Bacillota</taxon>
        <taxon>Clostridia</taxon>
        <taxon>Lachnospirales</taxon>
        <taxon>Lachnospiraceae</taxon>
        <taxon>Stomatobaculum</taxon>
    </lineage>
</organism>
<dbReference type="GeneID" id="86939864"/>
<dbReference type="EMBL" id="AGEL01000002">
    <property type="protein sequence ID" value="EHO18595.1"/>
    <property type="molecule type" value="Genomic_DNA"/>
</dbReference>
<dbReference type="AlphaFoldDB" id="A0AA36Y6Y3"/>
<dbReference type="RefSeq" id="WP_009531898.1">
    <property type="nucleotide sequence ID" value="NZ_JH590861.1"/>
</dbReference>
<gene>
    <name evidence="2" type="ORF">HMPREF9623_00063</name>
</gene>
<dbReference type="Proteomes" id="UP000018466">
    <property type="component" value="Unassembled WGS sequence"/>
</dbReference>
<evidence type="ECO:0000313" key="3">
    <source>
        <dbReference type="Proteomes" id="UP000018466"/>
    </source>
</evidence>
<proteinExistence type="predicted"/>
<evidence type="ECO:0008006" key="4">
    <source>
        <dbReference type="Google" id="ProtNLM"/>
    </source>
</evidence>
<accession>A0AA36Y6Y3</accession>
<keyword evidence="1" id="KW-0732">Signal</keyword>
<keyword evidence="3" id="KW-1185">Reference proteome</keyword>
<comment type="caution">
    <text evidence="2">The sequence shown here is derived from an EMBL/GenBank/DDBJ whole genome shotgun (WGS) entry which is preliminary data.</text>
</comment>
<reference evidence="2 3" key="1">
    <citation type="submission" date="2011-10" db="EMBL/GenBank/DDBJ databases">
        <title>The Genome Sequence of Lachnospiraceae bacterium ACC2.</title>
        <authorList>
            <consortium name="The Broad Institute Genome Sequencing Platform"/>
            <person name="Earl A."/>
            <person name="Ward D."/>
            <person name="Feldgarden M."/>
            <person name="Gevers D."/>
            <person name="Sizova M."/>
            <person name="Hazen A."/>
            <person name="Epstein S."/>
            <person name="Young S.K."/>
            <person name="Zeng Q."/>
            <person name="Gargeya S."/>
            <person name="Fitzgerald M."/>
            <person name="Haas B."/>
            <person name="Abouelleil A."/>
            <person name="Alvarado L."/>
            <person name="Arachchi H.M."/>
            <person name="Berlin A."/>
            <person name="Brown A."/>
            <person name="Chapman S.B."/>
            <person name="Chen Z."/>
            <person name="Dunbar C."/>
            <person name="Freedman E."/>
            <person name="Gearin G."/>
            <person name="Goldberg J."/>
            <person name="Griggs A."/>
            <person name="Gujja S."/>
            <person name="Heiman D."/>
            <person name="Howarth C."/>
            <person name="Larson L."/>
            <person name="Lui A."/>
            <person name="MacDonald P.J.P."/>
            <person name="Montmayeur A."/>
            <person name="Murphy C."/>
            <person name="Neiman D."/>
            <person name="Pearson M."/>
            <person name="Priest M."/>
            <person name="Roberts A."/>
            <person name="Saif S."/>
            <person name="Shea T."/>
            <person name="Shenoy N."/>
            <person name="Sisk P."/>
            <person name="Stolte C."/>
            <person name="Sykes S."/>
            <person name="Wortman J."/>
            <person name="Nusbaum C."/>
            <person name="Birren B."/>
        </authorList>
    </citation>
    <scope>NUCLEOTIDE SEQUENCE [LARGE SCALE GENOMIC DNA]</scope>
    <source>
        <strain evidence="2 3">ACC2</strain>
    </source>
</reference>